<protein>
    <recommendedName>
        <fullName evidence="1">CdiI immunity protein domain-containing protein</fullName>
    </recommendedName>
</protein>
<dbReference type="EMBL" id="CP017561">
    <property type="protein sequence ID" value="APA86745.1"/>
    <property type="molecule type" value="Genomic_DNA"/>
</dbReference>
<accession>A0A1I9YKB2</accession>
<dbReference type="KEGG" id="pspw:BJG93_16110"/>
<keyword evidence="3" id="KW-1185">Reference proteome</keyword>
<reference evidence="2" key="2">
    <citation type="submission" date="2021-06" db="EMBL/GenBank/DDBJ databases">
        <authorList>
            <person name="Rogers T.H."/>
            <person name="Ramsay J.P."/>
            <person name="Wang P."/>
            <person name="Terpolilli J."/>
        </authorList>
    </citation>
    <scope>NUCLEOTIDE SEQUENCE</scope>
    <source>
        <strain evidence="2">WSM5005</strain>
    </source>
</reference>
<dbReference type="InterPro" id="IPR041129">
    <property type="entry name" value="CdiI_2"/>
</dbReference>
<evidence type="ECO:0000313" key="3">
    <source>
        <dbReference type="Proteomes" id="UP000179860"/>
    </source>
</evidence>
<reference evidence="2" key="1">
    <citation type="submission" date="2016-09" db="EMBL/GenBank/DDBJ databases">
        <title>The Complete Genome of Burkholderia sprentiae wsm5005.</title>
        <authorList>
            <person name="De Meyer S."/>
            <person name="Wang P."/>
            <person name="Terpolilli J."/>
        </authorList>
    </citation>
    <scope>NUCLEOTIDE SEQUENCE [LARGE SCALE GENOMIC DNA]</scope>
    <source>
        <strain evidence="2">WSM5005</strain>
    </source>
</reference>
<sequence length="95" mass="10969">MSPERYPAMRRIFHVYFGQDFDLFGETIAEIVACYKTDSPHTHSSLIHEINSFMDEHSTDLDAAFETSYGSGFEPTLWGHTTESFLNELKRLMSE</sequence>
<proteinExistence type="predicted"/>
<evidence type="ECO:0000259" key="1">
    <source>
        <dbReference type="Pfam" id="PF18593"/>
    </source>
</evidence>
<dbReference type="OrthoDB" id="8852337at2"/>
<gene>
    <name evidence="2" type="ORF">BJG93_16110</name>
</gene>
<organism evidence="2 3">
    <name type="scientific">Paraburkholderia sprentiae WSM5005</name>
    <dbReference type="NCBI Taxonomy" id="754502"/>
    <lineage>
        <taxon>Bacteria</taxon>
        <taxon>Pseudomonadati</taxon>
        <taxon>Pseudomonadota</taxon>
        <taxon>Betaproteobacteria</taxon>
        <taxon>Burkholderiales</taxon>
        <taxon>Burkholderiaceae</taxon>
        <taxon>Paraburkholderia</taxon>
    </lineage>
</organism>
<dbReference type="RefSeq" id="WP_027198710.1">
    <property type="nucleotide sequence ID" value="NZ_CP017561.2"/>
</dbReference>
<name>A0A1I9YKB2_9BURK</name>
<dbReference type="Pfam" id="PF18593">
    <property type="entry name" value="CdiI_2"/>
    <property type="match status" value="1"/>
</dbReference>
<evidence type="ECO:0000313" key="2">
    <source>
        <dbReference type="EMBL" id="APA86745.1"/>
    </source>
</evidence>
<feature type="domain" description="CdiI immunity protein" evidence="1">
    <location>
        <begin position="5"/>
        <end position="92"/>
    </location>
</feature>
<dbReference type="Proteomes" id="UP000179860">
    <property type="component" value="Chromosome 1"/>
</dbReference>
<dbReference type="AlphaFoldDB" id="A0A1I9YKB2"/>